<proteinExistence type="predicted"/>
<accession>A0ABW8LIB7</accession>
<name>A0ABW8LIB7_9ACTN</name>
<evidence type="ECO:0000313" key="2">
    <source>
        <dbReference type="Proteomes" id="UP001620295"/>
    </source>
</evidence>
<reference evidence="1 2" key="1">
    <citation type="submission" date="2024-11" db="EMBL/GenBank/DDBJ databases">
        <title>The Natural Products Discovery Center: Release of the First 8490 Sequenced Strains for Exploring Actinobacteria Biosynthetic Diversity.</title>
        <authorList>
            <person name="Kalkreuter E."/>
            <person name="Kautsar S.A."/>
            <person name="Yang D."/>
            <person name="Bader C.D."/>
            <person name="Teijaro C.N."/>
            <person name="Fluegel L."/>
            <person name="Davis C.M."/>
            <person name="Simpson J.R."/>
            <person name="Lauterbach L."/>
            <person name="Steele A.D."/>
            <person name="Gui C."/>
            <person name="Meng S."/>
            <person name="Li G."/>
            <person name="Viehrig K."/>
            <person name="Ye F."/>
            <person name="Su P."/>
            <person name="Kiefer A.F."/>
            <person name="Nichols A."/>
            <person name="Cepeda A.J."/>
            <person name="Yan W."/>
            <person name="Fan B."/>
            <person name="Jiang Y."/>
            <person name="Adhikari A."/>
            <person name="Zheng C.-J."/>
            <person name="Schuster L."/>
            <person name="Cowan T.M."/>
            <person name="Smanski M.J."/>
            <person name="Chevrette M.G."/>
            <person name="De Carvalho L.P.S."/>
            <person name="Shen B."/>
        </authorList>
    </citation>
    <scope>NUCLEOTIDE SEQUENCE [LARGE SCALE GENOMIC DNA]</scope>
    <source>
        <strain evidence="1 2">NPDC020863</strain>
    </source>
</reference>
<dbReference type="EMBL" id="JBJDQH010000002">
    <property type="protein sequence ID" value="MFK4264750.1"/>
    <property type="molecule type" value="Genomic_DNA"/>
</dbReference>
<dbReference type="RefSeq" id="WP_358639813.1">
    <property type="nucleotide sequence ID" value="NZ_JBFAEV010000015.1"/>
</dbReference>
<organism evidence="1 2">
    <name type="scientific">Streptomyces milbemycinicus</name>
    <dbReference type="NCBI Taxonomy" id="476552"/>
    <lineage>
        <taxon>Bacteria</taxon>
        <taxon>Bacillati</taxon>
        <taxon>Actinomycetota</taxon>
        <taxon>Actinomycetes</taxon>
        <taxon>Kitasatosporales</taxon>
        <taxon>Streptomycetaceae</taxon>
        <taxon>Streptomyces</taxon>
    </lineage>
</organism>
<dbReference type="Proteomes" id="UP001620295">
    <property type="component" value="Unassembled WGS sequence"/>
</dbReference>
<keyword evidence="2" id="KW-1185">Reference proteome</keyword>
<protein>
    <submittedName>
        <fullName evidence="1">Uncharacterized protein</fullName>
    </submittedName>
</protein>
<evidence type="ECO:0000313" key="1">
    <source>
        <dbReference type="EMBL" id="MFK4264750.1"/>
    </source>
</evidence>
<sequence>MRQLRDRLNASFDAAAPDAGREAHRLIREIGTAQVFPSLLSTVLHDKPFLSEIAGASYMHSNGFDKIVLAAGPADEYKLRLHLWRPDREPHSEHIHNHRWMFGSVVLVGEIQMEFFELAVGGRRMERHRYSRVLGPAKFSTRRLDSVDVRPTFAGTLGSGASYWLRSNLFHRITVGREGLVATLVLQAAPVSPDCEVLTNDPLGSQSVVELKKFTEEELTERIDSLLKSTSI</sequence>
<dbReference type="InterPro" id="IPR011051">
    <property type="entry name" value="RmlC_Cupin_sf"/>
</dbReference>
<gene>
    <name evidence="1" type="ORF">ACI2L5_07385</name>
</gene>
<dbReference type="SUPFAM" id="SSF51182">
    <property type="entry name" value="RmlC-like cupins"/>
    <property type="match status" value="1"/>
</dbReference>
<comment type="caution">
    <text evidence="1">The sequence shown here is derived from an EMBL/GenBank/DDBJ whole genome shotgun (WGS) entry which is preliminary data.</text>
</comment>